<keyword evidence="3" id="KW-0274">FAD</keyword>
<dbReference type="InterPro" id="IPR002938">
    <property type="entry name" value="FAD-bd"/>
</dbReference>
<evidence type="ECO:0000256" key="4">
    <source>
        <dbReference type="ARBA" id="ARBA00023002"/>
    </source>
</evidence>
<organism evidence="7 8">
    <name type="scientific">Aspergillus leporis</name>
    <dbReference type="NCBI Taxonomy" id="41062"/>
    <lineage>
        <taxon>Eukaryota</taxon>
        <taxon>Fungi</taxon>
        <taxon>Dikarya</taxon>
        <taxon>Ascomycota</taxon>
        <taxon>Pezizomycotina</taxon>
        <taxon>Eurotiomycetes</taxon>
        <taxon>Eurotiomycetidae</taxon>
        <taxon>Eurotiales</taxon>
        <taxon>Aspergillaceae</taxon>
        <taxon>Aspergillus</taxon>
        <taxon>Aspergillus subgen. Circumdati</taxon>
    </lineage>
</organism>
<evidence type="ECO:0000256" key="3">
    <source>
        <dbReference type="ARBA" id="ARBA00022827"/>
    </source>
</evidence>
<dbReference type="AlphaFoldDB" id="A0A5N5WUE9"/>
<dbReference type="EMBL" id="ML732274">
    <property type="protein sequence ID" value="KAB8071385.1"/>
    <property type="molecule type" value="Genomic_DNA"/>
</dbReference>
<reference evidence="7 8" key="1">
    <citation type="submission" date="2019-04" db="EMBL/GenBank/DDBJ databases">
        <title>Friends and foes A comparative genomics study of 23 Aspergillus species from section Flavi.</title>
        <authorList>
            <consortium name="DOE Joint Genome Institute"/>
            <person name="Kjaerbolling I."/>
            <person name="Vesth T."/>
            <person name="Frisvad J.C."/>
            <person name="Nybo J.L."/>
            <person name="Theobald S."/>
            <person name="Kildgaard S."/>
            <person name="Isbrandt T."/>
            <person name="Kuo A."/>
            <person name="Sato A."/>
            <person name="Lyhne E.K."/>
            <person name="Kogle M.E."/>
            <person name="Wiebenga A."/>
            <person name="Kun R.S."/>
            <person name="Lubbers R.J."/>
            <person name="Makela M.R."/>
            <person name="Barry K."/>
            <person name="Chovatia M."/>
            <person name="Clum A."/>
            <person name="Daum C."/>
            <person name="Haridas S."/>
            <person name="He G."/>
            <person name="LaButti K."/>
            <person name="Lipzen A."/>
            <person name="Mondo S."/>
            <person name="Riley R."/>
            <person name="Salamov A."/>
            <person name="Simmons B.A."/>
            <person name="Magnuson J.K."/>
            <person name="Henrissat B."/>
            <person name="Mortensen U.H."/>
            <person name="Larsen T.O."/>
            <person name="Devries R.P."/>
            <person name="Grigoriev I.V."/>
            <person name="Machida M."/>
            <person name="Baker S.E."/>
            <person name="Andersen M.R."/>
        </authorList>
    </citation>
    <scope>NUCLEOTIDE SEQUENCE [LARGE SCALE GENOMIC DNA]</scope>
    <source>
        <strain evidence="7 8">CBS 151.66</strain>
    </source>
</reference>
<evidence type="ECO:0000313" key="7">
    <source>
        <dbReference type="EMBL" id="KAB8071385.1"/>
    </source>
</evidence>
<dbReference type="InterPro" id="IPR036188">
    <property type="entry name" value="FAD/NAD-bd_sf"/>
</dbReference>
<sequence length="475" mass="54940">MPPPNFKVIIVGTSMEGLTLAHCLYRAGLDYLLLEKQNGFSPRKDEVTIIMPDGARILDQLGLLDHMEELLQPIEEAYLAYGNTEVYEVNFPEVLRERFGYTPSFVRKLKLVETLYNHLPRNDKVRFNKSVARIEGGTKCMRVMTWDGYWYEGDLVVGADGVHSKVRAEMVRLSNLPELAMDINRDMTIEYARISGVSTHHPIRSTNTMIIHCRQGRTAICLTEKDQRMSWSIYVKTQRRFAYGRAPEFSAKEAKQQCEGLLDDNILQNMSRSQGWEHRRTADMKPMELGLLRRWHWRRILCIGNGMHKMAPSTLKDVGCSIEDAAELTNFLHKFLQGRAEKPSMEEMDGVLTKYNERRLQRILPIFREAKQAMEYMTFSGLLNRVIAQYYLPKRGHLFANWASKHVAGGAMLDFVPYPRRARLEWSDFRSEENTVLSISRLITGVVILLLLILLGTNILSGLDYTRWLRLIYRL</sequence>
<protein>
    <recommendedName>
        <fullName evidence="6">FAD-binding domain-containing protein</fullName>
    </recommendedName>
</protein>
<dbReference type="Pfam" id="PF01494">
    <property type="entry name" value="FAD_binding_3"/>
    <property type="match status" value="1"/>
</dbReference>
<feature type="transmembrane region" description="Helical" evidence="5">
    <location>
        <begin position="442"/>
        <end position="465"/>
    </location>
</feature>
<gene>
    <name evidence="7" type="ORF">BDV29DRAFT_159546</name>
</gene>
<keyword evidence="8" id="KW-1185">Reference proteome</keyword>
<dbReference type="PANTHER" id="PTHR47356">
    <property type="entry name" value="FAD-DEPENDENT MONOOXYGENASE ASQG-RELATED"/>
    <property type="match status" value="1"/>
</dbReference>
<proteinExistence type="inferred from homology"/>
<evidence type="ECO:0000259" key="6">
    <source>
        <dbReference type="Pfam" id="PF01494"/>
    </source>
</evidence>
<dbReference type="OrthoDB" id="2431938at2759"/>
<dbReference type="SUPFAM" id="SSF51905">
    <property type="entry name" value="FAD/NAD(P)-binding domain"/>
    <property type="match status" value="1"/>
</dbReference>
<keyword evidence="5" id="KW-0812">Transmembrane</keyword>
<evidence type="ECO:0000313" key="8">
    <source>
        <dbReference type="Proteomes" id="UP000326565"/>
    </source>
</evidence>
<keyword evidence="4" id="KW-0560">Oxidoreductase</keyword>
<evidence type="ECO:0000256" key="2">
    <source>
        <dbReference type="ARBA" id="ARBA00022630"/>
    </source>
</evidence>
<dbReference type="PANTHER" id="PTHR47356:SF2">
    <property type="entry name" value="FAD-BINDING DOMAIN-CONTAINING PROTEIN-RELATED"/>
    <property type="match status" value="1"/>
</dbReference>
<dbReference type="Gene3D" id="3.50.50.60">
    <property type="entry name" value="FAD/NAD(P)-binding domain"/>
    <property type="match status" value="1"/>
</dbReference>
<comment type="similarity">
    <text evidence="1">Belongs to the paxM FAD-dependent monooxygenase family.</text>
</comment>
<dbReference type="GO" id="GO:0004497">
    <property type="term" value="F:monooxygenase activity"/>
    <property type="evidence" value="ECO:0007669"/>
    <property type="project" value="InterPro"/>
</dbReference>
<accession>A0A5N5WUE9</accession>
<keyword evidence="5" id="KW-1133">Transmembrane helix</keyword>
<name>A0A5N5WUE9_9EURO</name>
<dbReference type="PRINTS" id="PR00420">
    <property type="entry name" value="RNGMNOXGNASE"/>
</dbReference>
<keyword evidence="5" id="KW-0472">Membrane</keyword>
<evidence type="ECO:0000256" key="5">
    <source>
        <dbReference type="SAM" id="Phobius"/>
    </source>
</evidence>
<keyword evidence="2" id="KW-0285">Flavoprotein</keyword>
<evidence type="ECO:0000256" key="1">
    <source>
        <dbReference type="ARBA" id="ARBA00007992"/>
    </source>
</evidence>
<dbReference type="GO" id="GO:0071949">
    <property type="term" value="F:FAD binding"/>
    <property type="evidence" value="ECO:0007669"/>
    <property type="project" value="InterPro"/>
</dbReference>
<dbReference type="InterPro" id="IPR050562">
    <property type="entry name" value="FAD_mOase_fung"/>
</dbReference>
<dbReference type="Proteomes" id="UP000326565">
    <property type="component" value="Unassembled WGS sequence"/>
</dbReference>
<feature type="domain" description="FAD-binding" evidence="6">
    <location>
        <begin position="7"/>
        <end position="343"/>
    </location>
</feature>